<dbReference type="GO" id="GO:0005829">
    <property type="term" value="C:cytosol"/>
    <property type="evidence" value="ECO:0007669"/>
    <property type="project" value="TreeGrafter"/>
</dbReference>
<keyword evidence="2" id="KW-0963">Cytoplasm</keyword>
<feature type="binding site" evidence="8">
    <location>
        <position position="175"/>
    </location>
    <ligand>
        <name>a divalent metal cation</name>
        <dbReference type="ChEBI" id="CHEBI:60240"/>
        <label>1</label>
    </ligand>
</feature>
<comment type="similarity">
    <text evidence="8">Belongs to the peptidase M24A family. Methionine aminopeptidase type 1 subfamily.</text>
</comment>
<keyword evidence="6 8" id="KW-0378">Hydrolase</keyword>
<dbReference type="STRING" id="6290.A0A0N4WLX3"/>
<dbReference type="GO" id="GO:0070006">
    <property type="term" value="F:metalloaminopeptidase activity"/>
    <property type="evidence" value="ECO:0007669"/>
    <property type="project" value="UniProtKB-UniRule"/>
</dbReference>
<dbReference type="EC" id="3.4.11.18" evidence="9"/>
<keyword evidence="13" id="KW-1185">Reference proteome</keyword>
<reference evidence="14" key="1">
    <citation type="submission" date="2017-02" db="UniProtKB">
        <authorList>
            <consortium name="WormBaseParasite"/>
        </authorList>
    </citation>
    <scope>IDENTIFICATION</scope>
</reference>
<dbReference type="InterPro" id="IPR031615">
    <property type="entry name" value="Zfn-C6H2"/>
</dbReference>
<feature type="binding site" evidence="8">
    <location>
        <position position="318"/>
    </location>
    <ligand>
        <name>a divalent metal cation</name>
        <dbReference type="ChEBI" id="CHEBI:60240"/>
        <label>1</label>
    </ligand>
</feature>
<dbReference type="InterPro" id="IPR001714">
    <property type="entry name" value="Pept_M24_MAP"/>
</dbReference>
<keyword evidence="5" id="KW-0863">Zinc-finger</keyword>
<evidence type="ECO:0000256" key="8">
    <source>
        <dbReference type="HAMAP-Rule" id="MF_03174"/>
    </source>
</evidence>
<dbReference type="PRINTS" id="PR00599">
    <property type="entry name" value="MAPEPTIDASE"/>
</dbReference>
<dbReference type="EMBL" id="UZAF01017780">
    <property type="protein sequence ID" value="VDO44913.1"/>
    <property type="molecule type" value="Genomic_DNA"/>
</dbReference>
<evidence type="ECO:0000259" key="11">
    <source>
        <dbReference type="Pfam" id="PF15801"/>
    </source>
</evidence>
<keyword evidence="3 8" id="KW-0645">Protease</keyword>
<evidence type="ECO:0000259" key="10">
    <source>
        <dbReference type="Pfam" id="PF00557"/>
    </source>
</evidence>
<dbReference type="InterPro" id="IPR000994">
    <property type="entry name" value="Pept_M24"/>
</dbReference>
<proteinExistence type="inferred from homology"/>
<evidence type="ECO:0000256" key="5">
    <source>
        <dbReference type="ARBA" id="ARBA00022771"/>
    </source>
</evidence>
<dbReference type="PANTHER" id="PTHR43330">
    <property type="entry name" value="METHIONINE AMINOPEPTIDASE"/>
    <property type="match status" value="1"/>
</dbReference>
<dbReference type="AlphaFoldDB" id="A0A0N4WLX3"/>
<dbReference type="NCBIfam" id="TIGR00500">
    <property type="entry name" value="met_pdase_I"/>
    <property type="match status" value="1"/>
</dbReference>
<dbReference type="GO" id="GO:0006508">
    <property type="term" value="P:proteolysis"/>
    <property type="evidence" value="ECO:0007669"/>
    <property type="project" value="UniProtKB-KW"/>
</dbReference>
<sequence>MTEIEERRCEGFECGKPAKLRCPTCIKLGLKDSFFCDQFTGSLRPARVTPRRPVPQSITRPDYALHPQGVSFEERQAKKNREIKVLDDEEKEGLRVACRLGREVLNEAAKACAPGVTTDEIDRVVHEACIERDCYPSPLGYYNFPKSCCTSVNEVICHGIPDLRVLENGDLCNVDVTVYHRGFHGDLNETFLVGDAVDEESRNLVRVTYECLQQAIAMGNSNMRPGVKFREIGNVIQKHANANGFSVVKAYCGHGIHRLFHTVPNVPHYAKNTATGVMKAGNSFTIEPMINAGSYHDDRWPDDWTAVTTDGKRSAQFEHTLLVTENGCDVLTAREGNRPWFMDQIDMWYSK</sequence>
<dbReference type="HAMAP" id="MF_01974">
    <property type="entry name" value="MetAP_1"/>
    <property type="match status" value="1"/>
</dbReference>
<dbReference type="Proteomes" id="UP000268014">
    <property type="component" value="Unassembled WGS sequence"/>
</dbReference>
<organism evidence="14">
    <name type="scientific">Haemonchus placei</name>
    <name type="common">Barber's pole worm</name>
    <dbReference type="NCBI Taxonomy" id="6290"/>
    <lineage>
        <taxon>Eukaryota</taxon>
        <taxon>Metazoa</taxon>
        <taxon>Ecdysozoa</taxon>
        <taxon>Nematoda</taxon>
        <taxon>Chromadorea</taxon>
        <taxon>Rhabditida</taxon>
        <taxon>Rhabditina</taxon>
        <taxon>Rhabditomorpha</taxon>
        <taxon>Strongyloidea</taxon>
        <taxon>Trichostrongylidae</taxon>
        <taxon>Haemonchus</taxon>
    </lineage>
</organism>
<accession>A0A0N4WLX3</accession>
<dbReference type="GO" id="GO:0004239">
    <property type="term" value="F:initiator methionyl aminopeptidase activity"/>
    <property type="evidence" value="ECO:0007669"/>
    <property type="project" value="UniProtKB-UniRule"/>
</dbReference>
<dbReference type="InterPro" id="IPR002467">
    <property type="entry name" value="Pept_M24A_MAP1"/>
</dbReference>
<evidence type="ECO:0000256" key="4">
    <source>
        <dbReference type="ARBA" id="ARBA00022723"/>
    </source>
</evidence>
<feature type="binding site" evidence="8">
    <location>
        <position position="186"/>
    </location>
    <ligand>
        <name>a divalent metal cation</name>
        <dbReference type="ChEBI" id="CHEBI:60240"/>
        <label>1</label>
    </ligand>
</feature>
<dbReference type="GO" id="GO:0008270">
    <property type="term" value="F:zinc ion binding"/>
    <property type="evidence" value="ECO:0007669"/>
    <property type="project" value="UniProtKB-KW"/>
</dbReference>
<feature type="domain" description="C6H2-type" evidence="11">
    <location>
        <begin position="9"/>
        <end position="38"/>
    </location>
</feature>
<dbReference type="Pfam" id="PF15801">
    <property type="entry name" value="zf-C6H2"/>
    <property type="match status" value="1"/>
</dbReference>
<evidence type="ECO:0000313" key="12">
    <source>
        <dbReference type="EMBL" id="VDO44913.1"/>
    </source>
</evidence>
<evidence type="ECO:0000256" key="1">
    <source>
        <dbReference type="ARBA" id="ARBA00022438"/>
    </source>
</evidence>
<feature type="domain" description="Peptidase M24" evidence="10">
    <location>
        <begin position="92"/>
        <end position="325"/>
    </location>
</feature>
<dbReference type="SUPFAM" id="SSF55920">
    <property type="entry name" value="Creatinase/aminopeptidase"/>
    <property type="match status" value="1"/>
</dbReference>
<feature type="binding site" evidence="8">
    <location>
        <position position="261"/>
    </location>
    <ligand>
        <name>substrate</name>
    </ligand>
</feature>
<protein>
    <recommendedName>
        <fullName evidence="9">Methionine aminopeptidase</fullName>
        <ecNumber evidence="9">3.4.11.18</ecNumber>
    </recommendedName>
</protein>
<feature type="binding site" evidence="8">
    <location>
        <position position="254"/>
    </location>
    <ligand>
        <name>a divalent metal cation</name>
        <dbReference type="ChEBI" id="CHEBI:60240"/>
        <label>2</label>
        <note>catalytic</note>
    </ligand>
</feature>
<dbReference type="PANTHER" id="PTHR43330:SF7">
    <property type="entry name" value="METHIONINE AMINOPEPTIDASE 1"/>
    <property type="match status" value="1"/>
</dbReference>
<dbReference type="Gene3D" id="3.90.230.10">
    <property type="entry name" value="Creatinase/methionine aminopeptidase superfamily"/>
    <property type="match status" value="1"/>
</dbReference>
<reference evidence="12 13" key="2">
    <citation type="submission" date="2018-11" db="EMBL/GenBank/DDBJ databases">
        <authorList>
            <consortium name="Pathogen Informatics"/>
        </authorList>
    </citation>
    <scope>NUCLEOTIDE SEQUENCE [LARGE SCALE GENOMIC DNA]</scope>
    <source>
        <strain evidence="12 13">MHpl1</strain>
    </source>
</reference>
<feature type="binding site" evidence="8">
    <location>
        <position position="287"/>
    </location>
    <ligand>
        <name>a divalent metal cation</name>
        <dbReference type="ChEBI" id="CHEBI:60240"/>
        <label>2</label>
        <note>catalytic</note>
    </ligand>
</feature>
<dbReference type="OMA" id="INQGTHQ"/>
<feature type="binding site" evidence="8">
    <location>
        <position position="318"/>
    </location>
    <ligand>
        <name>a divalent metal cation</name>
        <dbReference type="ChEBI" id="CHEBI:60240"/>
        <label>2</label>
        <note>catalytic</note>
    </ligand>
</feature>
<evidence type="ECO:0000256" key="2">
    <source>
        <dbReference type="ARBA" id="ARBA00022490"/>
    </source>
</evidence>
<evidence type="ECO:0000256" key="6">
    <source>
        <dbReference type="ARBA" id="ARBA00022801"/>
    </source>
</evidence>
<evidence type="ECO:0000256" key="7">
    <source>
        <dbReference type="ARBA" id="ARBA00022833"/>
    </source>
</evidence>
<comment type="catalytic activity">
    <reaction evidence="8 9">
        <text>Release of N-terminal amino acids, preferentially methionine, from peptides and arylamides.</text>
        <dbReference type="EC" id="3.4.11.18"/>
    </reaction>
</comment>
<keyword evidence="1 8" id="KW-0031">Aminopeptidase</keyword>
<evidence type="ECO:0000256" key="9">
    <source>
        <dbReference type="RuleBase" id="RU003653"/>
    </source>
</evidence>
<dbReference type="InterPro" id="IPR036005">
    <property type="entry name" value="Creatinase/aminopeptidase-like"/>
</dbReference>
<dbReference type="OrthoDB" id="3209743at2759"/>
<dbReference type="PROSITE" id="PS00680">
    <property type="entry name" value="MAP_1"/>
    <property type="match status" value="1"/>
</dbReference>
<feature type="binding site" evidence="8">
    <location>
        <position position="158"/>
    </location>
    <ligand>
        <name>substrate</name>
    </ligand>
</feature>
<evidence type="ECO:0000256" key="3">
    <source>
        <dbReference type="ARBA" id="ARBA00022670"/>
    </source>
</evidence>
<dbReference type="WBParaSite" id="HPLM_0001217501-mRNA-1">
    <property type="protein sequence ID" value="HPLM_0001217501-mRNA-1"/>
    <property type="gene ID" value="HPLM_0001217501"/>
</dbReference>
<keyword evidence="7" id="KW-0862">Zinc</keyword>
<dbReference type="CDD" id="cd01086">
    <property type="entry name" value="MetAP1"/>
    <property type="match status" value="1"/>
</dbReference>
<keyword evidence="4 8" id="KW-0479">Metal-binding</keyword>
<dbReference type="Pfam" id="PF00557">
    <property type="entry name" value="Peptidase_M24"/>
    <property type="match status" value="1"/>
</dbReference>
<comment type="cofactor">
    <cofactor evidence="8">
        <name>Co(2+)</name>
        <dbReference type="ChEBI" id="CHEBI:48828"/>
    </cofactor>
    <cofactor evidence="8">
        <name>Zn(2+)</name>
        <dbReference type="ChEBI" id="CHEBI:29105"/>
    </cofactor>
    <cofactor evidence="8">
        <name>Mn(2+)</name>
        <dbReference type="ChEBI" id="CHEBI:29035"/>
    </cofactor>
    <cofactor evidence="8">
        <name>Fe(2+)</name>
        <dbReference type="ChEBI" id="CHEBI:29033"/>
    </cofactor>
    <text evidence="8">Binds 2 divalent metal cations per subunit. Has a high-affinity and a low affinity metal-binding site. The true nature of the physiological cofactor is under debate. The enzyme is active with cobalt, zinc, manganese or divalent iron ions. Most likely, methionine aminopeptidases function as mononuclear Fe(2+)-metalloproteases under physiological conditions, and the catalytically relevant metal-binding site has been assigned to the histidine-containing high-affinity site.</text>
</comment>
<name>A0A0N4WLX3_HAEPC</name>
<evidence type="ECO:0000313" key="14">
    <source>
        <dbReference type="WBParaSite" id="HPLM_0001217501-mRNA-1"/>
    </source>
</evidence>
<evidence type="ECO:0000313" key="13">
    <source>
        <dbReference type="Proteomes" id="UP000268014"/>
    </source>
</evidence>
<comment type="function">
    <text evidence="9">Cotranslationally removes the N-terminal methionine from nascent proteins. The N-terminal methionine is often cleaved when the second residue in the primary sequence is small and uncharged (Met-Ala-, Cys, Gly, Pro, Ser, Thr, or Val).</text>
</comment>
<gene>
    <name evidence="12" type="ORF">HPLM_LOCUS12167</name>
</gene>
<feature type="binding site" evidence="8">
    <location>
        <position position="186"/>
    </location>
    <ligand>
        <name>a divalent metal cation</name>
        <dbReference type="ChEBI" id="CHEBI:60240"/>
        <label>2</label>
        <note>catalytic</note>
    </ligand>
</feature>